<dbReference type="GO" id="GO:0006915">
    <property type="term" value="P:apoptotic process"/>
    <property type="evidence" value="ECO:0007669"/>
    <property type="project" value="TreeGrafter"/>
</dbReference>
<evidence type="ECO:0000256" key="1">
    <source>
        <dbReference type="ARBA" id="ARBA00010134"/>
    </source>
</evidence>
<dbReference type="InterPro" id="IPR001309">
    <property type="entry name" value="Pept_C14_p20"/>
</dbReference>
<dbReference type="Pfam" id="PF00656">
    <property type="entry name" value="Peptidase_C14"/>
    <property type="match status" value="1"/>
</dbReference>
<dbReference type="PANTHER" id="PTHR10454:SF210">
    <property type="entry name" value="CASPASE-2"/>
    <property type="match status" value="1"/>
</dbReference>
<dbReference type="SUPFAM" id="SSF52129">
    <property type="entry name" value="Caspase-like"/>
    <property type="match status" value="1"/>
</dbReference>
<feature type="non-terminal residue" evidence="3">
    <location>
        <position position="159"/>
    </location>
</feature>
<feature type="non-terminal residue" evidence="3">
    <location>
        <position position="1"/>
    </location>
</feature>
<dbReference type="PANTHER" id="PTHR10454">
    <property type="entry name" value="CASPASE"/>
    <property type="match status" value="1"/>
</dbReference>
<dbReference type="InterPro" id="IPR002398">
    <property type="entry name" value="Pept_C14"/>
</dbReference>
<dbReference type="Gene3D" id="3.40.50.1460">
    <property type="match status" value="1"/>
</dbReference>
<dbReference type="PRINTS" id="PR00376">
    <property type="entry name" value="IL1BCENZYME"/>
</dbReference>
<dbReference type="GO" id="GO:0005737">
    <property type="term" value="C:cytoplasm"/>
    <property type="evidence" value="ECO:0007669"/>
    <property type="project" value="TreeGrafter"/>
</dbReference>
<dbReference type="PROSITE" id="PS50208">
    <property type="entry name" value="CASPASE_P20"/>
    <property type="match status" value="1"/>
</dbReference>
<accession>A0AAV2SQN5</accession>
<organism evidence="3 4">
    <name type="scientific">Meganyctiphanes norvegica</name>
    <name type="common">Northern krill</name>
    <name type="synonym">Thysanopoda norvegica</name>
    <dbReference type="NCBI Taxonomy" id="48144"/>
    <lineage>
        <taxon>Eukaryota</taxon>
        <taxon>Metazoa</taxon>
        <taxon>Ecdysozoa</taxon>
        <taxon>Arthropoda</taxon>
        <taxon>Crustacea</taxon>
        <taxon>Multicrustacea</taxon>
        <taxon>Malacostraca</taxon>
        <taxon>Eumalacostraca</taxon>
        <taxon>Eucarida</taxon>
        <taxon>Euphausiacea</taxon>
        <taxon>Euphausiidae</taxon>
        <taxon>Meganyctiphanes</taxon>
    </lineage>
</organism>
<feature type="domain" description="Caspase family p20" evidence="2">
    <location>
        <begin position="1"/>
        <end position="75"/>
    </location>
</feature>
<gene>
    <name evidence="3" type="ORF">MNOR_LOCUS38794</name>
</gene>
<reference evidence="3 4" key="1">
    <citation type="submission" date="2024-05" db="EMBL/GenBank/DDBJ databases">
        <authorList>
            <person name="Wallberg A."/>
        </authorList>
    </citation>
    <scope>NUCLEOTIDE SEQUENCE [LARGE SCALE GENOMIC DNA]</scope>
</reference>
<evidence type="ECO:0000313" key="3">
    <source>
        <dbReference type="EMBL" id="CAL4217002.1"/>
    </source>
</evidence>
<evidence type="ECO:0000259" key="2">
    <source>
        <dbReference type="PROSITE" id="PS50208"/>
    </source>
</evidence>
<dbReference type="InterPro" id="IPR029030">
    <property type="entry name" value="Caspase-like_dom_sf"/>
</dbReference>
<protein>
    <recommendedName>
        <fullName evidence="2">Caspase family p20 domain-containing protein</fullName>
    </recommendedName>
</protein>
<dbReference type="EMBL" id="CAXKWB010092429">
    <property type="protein sequence ID" value="CAL4217002.1"/>
    <property type="molecule type" value="Genomic_DNA"/>
</dbReference>
<dbReference type="GO" id="GO:0043525">
    <property type="term" value="P:positive regulation of neuron apoptotic process"/>
    <property type="evidence" value="ECO:0007669"/>
    <property type="project" value="TreeGrafter"/>
</dbReference>
<dbReference type="InterPro" id="IPR015917">
    <property type="entry name" value="Pept_C14A"/>
</dbReference>
<comment type="caution">
    <text evidence="3">The sequence shown here is derived from an EMBL/GenBank/DDBJ whole genome shotgun (WGS) entry which is preliminary data.</text>
</comment>
<dbReference type="GO" id="GO:0004197">
    <property type="term" value="F:cysteine-type endopeptidase activity"/>
    <property type="evidence" value="ECO:0007669"/>
    <property type="project" value="InterPro"/>
</dbReference>
<comment type="similarity">
    <text evidence="1">Belongs to the peptidase C14A family.</text>
</comment>
<dbReference type="InterPro" id="IPR011600">
    <property type="entry name" value="Pept_C14_caspase"/>
</dbReference>
<sequence length="159" mass="17695">QTEESIIEFTQRKDLRNVDSTVVIIMSHGNENYFFTQDGGNISFDYIINRFNNHNCPELKGKPKFFIFDCCRGDQSMQAFNISKVQLPPSTETNTYGTSSEDIPPDPIEVTTTDACIIYATVPATHHGVNILSSAASCPSFPHLAIKMPPATKVHLNIQ</sequence>
<dbReference type="Proteomes" id="UP001497623">
    <property type="component" value="Unassembled WGS sequence"/>
</dbReference>
<name>A0AAV2SQN5_MEGNR</name>
<evidence type="ECO:0000313" key="4">
    <source>
        <dbReference type="Proteomes" id="UP001497623"/>
    </source>
</evidence>
<keyword evidence="4" id="KW-1185">Reference proteome</keyword>
<dbReference type="GO" id="GO:0006508">
    <property type="term" value="P:proteolysis"/>
    <property type="evidence" value="ECO:0007669"/>
    <property type="project" value="InterPro"/>
</dbReference>
<dbReference type="AlphaFoldDB" id="A0AAV2SQN5"/>
<proteinExistence type="inferred from homology"/>